<dbReference type="PANTHER" id="PTHR13843">
    <property type="entry name" value="MICROTUBULE-ASSOCIATED PROTEIN"/>
    <property type="match status" value="1"/>
</dbReference>
<feature type="compositionally biased region" description="Basic and acidic residues" evidence="1">
    <location>
        <begin position="750"/>
        <end position="768"/>
    </location>
</feature>
<dbReference type="Pfam" id="PF25281">
    <property type="entry name" value="MBL_MAP1B"/>
    <property type="match status" value="1"/>
</dbReference>
<feature type="region of interest" description="Disordered" evidence="1">
    <location>
        <begin position="1484"/>
        <end position="1602"/>
    </location>
</feature>
<feature type="compositionally biased region" description="Polar residues" evidence="1">
    <location>
        <begin position="2778"/>
        <end position="2787"/>
    </location>
</feature>
<feature type="compositionally biased region" description="Basic and acidic residues" evidence="1">
    <location>
        <begin position="698"/>
        <end position="712"/>
    </location>
</feature>
<feature type="compositionally biased region" description="Basic and acidic residues" evidence="1">
    <location>
        <begin position="2832"/>
        <end position="2854"/>
    </location>
</feature>
<feature type="compositionally biased region" description="Polar residues" evidence="1">
    <location>
        <begin position="1278"/>
        <end position="1289"/>
    </location>
</feature>
<feature type="domain" description="Microtubule-associated protein 1B/S N-terminal" evidence="2">
    <location>
        <begin position="7"/>
        <end position="178"/>
    </location>
</feature>
<feature type="compositionally biased region" description="Basic and acidic residues" evidence="1">
    <location>
        <begin position="580"/>
        <end position="623"/>
    </location>
</feature>
<feature type="compositionally biased region" description="Basic and acidic residues" evidence="1">
    <location>
        <begin position="790"/>
        <end position="799"/>
    </location>
</feature>
<protein>
    <recommendedName>
        <fullName evidence="6">Microtubule-associated protein futsch</fullName>
    </recommendedName>
</protein>
<feature type="compositionally biased region" description="Basic and acidic residues" evidence="1">
    <location>
        <begin position="3397"/>
        <end position="3408"/>
    </location>
</feature>
<name>A0AAN9V824_9ORTH</name>
<dbReference type="GO" id="GO:0007409">
    <property type="term" value="P:axonogenesis"/>
    <property type="evidence" value="ECO:0007669"/>
    <property type="project" value="TreeGrafter"/>
</dbReference>
<dbReference type="Proteomes" id="UP001378592">
    <property type="component" value="Unassembled WGS sequence"/>
</dbReference>
<feature type="compositionally biased region" description="Basic and acidic residues" evidence="1">
    <location>
        <begin position="2789"/>
        <end position="2807"/>
    </location>
</feature>
<feature type="region of interest" description="Disordered" evidence="1">
    <location>
        <begin position="2922"/>
        <end position="2947"/>
    </location>
</feature>
<feature type="compositionally biased region" description="Basic and acidic residues" evidence="1">
    <location>
        <begin position="3542"/>
        <end position="3553"/>
    </location>
</feature>
<feature type="compositionally biased region" description="Basic and acidic residues" evidence="1">
    <location>
        <begin position="2741"/>
        <end position="2777"/>
    </location>
</feature>
<feature type="compositionally biased region" description="Basic and acidic residues" evidence="1">
    <location>
        <begin position="1690"/>
        <end position="1724"/>
    </location>
</feature>
<dbReference type="InterPro" id="IPR056617">
    <property type="entry name" value="MAP1B/S_N"/>
</dbReference>
<feature type="compositionally biased region" description="Basic and acidic residues" evidence="1">
    <location>
        <begin position="1557"/>
        <end position="1577"/>
    </location>
</feature>
<feature type="compositionally biased region" description="Basic and acidic residues" evidence="1">
    <location>
        <begin position="2189"/>
        <end position="2200"/>
    </location>
</feature>
<feature type="compositionally biased region" description="Basic and acidic residues" evidence="1">
    <location>
        <begin position="1909"/>
        <end position="1924"/>
    </location>
</feature>
<feature type="compositionally biased region" description="Basic and acidic residues" evidence="1">
    <location>
        <begin position="1993"/>
        <end position="2031"/>
    </location>
</feature>
<feature type="compositionally biased region" description="Polar residues" evidence="1">
    <location>
        <begin position="2809"/>
        <end position="2819"/>
    </location>
</feature>
<dbReference type="GO" id="GO:0016358">
    <property type="term" value="P:dendrite development"/>
    <property type="evidence" value="ECO:0007669"/>
    <property type="project" value="TreeGrafter"/>
</dbReference>
<accession>A0AAN9V824</accession>
<feature type="region of interest" description="Disordered" evidence="1">
    <location>
        <begin position="2407"/>
        <end position="2496"/>
    </location>
</feature>
<dbReference type="GO" id="GO:0005874">
    <property type="term" value="C:microtubule"/>
    <property type="evidence" value="ECO:0007669"/>
    <property type="project" value="InterPro"/>
</dbReference>
<dbReference type="InterPro" id="IPR026074">
    <property type="entry name" value="MAP1"/>
</dbReference>
<dbReference type="GO" id="GO:0030425">
    <property type="term" value="C:dendrite"/>
    <property type="evidence" value="ECO:0007669"/>
    <property type="project" value="TreeGrafter"/>
</dbReference>
<dbReference type="EMBL" id="JAZDUA010000565">
    <property type="protein sequence ID" value="KAK7791071.1"/>
    <property type="molecule type" value="Genomic_DNA"/>
</dbReference>
<dbReference type="GO" id="GO:0003779">
    <property type="term" value="F:actin binding"/>
    <property type="evidence" value="ECO:0007669"/>
    <property type="project" value="TreeGrafter"/>
</dbReference>
<feature type="compositionally biased region" description="Low complexity" evidence="1">
    <location>
        <begin position="3025"/>
        <end position="3037"/>
    </location>
</feature>
<feature type="compositionally biased region" description="Basic and acidic residues" evidence="1">
    <location>
        <begin position="2576"/>
        <end position="2616"/>
    </location>
</feature>
<feature type="compositionally biased region" description="Low complexity" evidence="1">
    <location>
        <begin position="650"/>
        <end position="666"/>
    </location>
</feature>
<feature type="compositionally biased region" description="Basic and acidic residues" evidence="1">
    <location>
        <begin position="3430"/>
        <end position="3444"/>
    </location>
</feature>
<dbReference type="GO" id="GO:0000226">
    <property type="term" value="P:microtubule cytoskeleton organization"/>
    <property type="evidence" value="ECO:0007669"/>
    <property type="project" value="InterPro"/>
</dbReference>
<feature type="compositionally biased region" description="Polar residues" evidence="1">
    <location>
        <begin position="769"/>
        <end position="781"/>
    </location>
</feature>
<feature type="region of interest" description="Disordered" evidence="1">
    <location>
        <begin position="2046"/>
        <end position="2078"/>
    </location>
</feature>
<evidence type="ECO:0000259" key="3">
    <source>
        <dbReference type="Pfam" id="PF25281"/>
    </source>
</evidence>
<feature type="compositionally biased region" description="Basic and acidic residues" evidence="1">
    <location>
        <begin position="1176"/>
        <end position="1212"/>
    </location>
</feature>
<feature type="region of interest" description="Disordered" evidence="1">
    <location>
        <begin position="3923"/>
        <end position="3948"/>
    </location>
</feature>
<feature type="compositionally biased region" description="Basic and acidic residues" evidence="1">
    <location>
        <begin position="3261"/>
        <end position="3280"/>
    </location>
</feature>
<feature type="region of interest" description="Disordered" evidence="1">
    <location>
        <begin position="3202"/>
        <end position="3229"/>
    </location>
</feature>
<sequence length="4073" mass="452793">MRVFPLAGFLSWDMSAAHVDLEKELQALAAQAPEGEEARNGERLIQYATENLVTEVLIHPQVNTLLQCVRNLLSSFTRHRHLVHAGYTFAGSGSWCLQDGTFSLADFIDAFQESEVQRVLRAYENCVTVDIHCSPEGDWTSERLSKETFSRLCKVRVNPDDCLTAGSAPIANFINYLSPFLRPASIEQLLEPSDVVGNIRFSHPTLYVFPGGQGDAALFGINGFNMLVDGGFARKACFWDFARHLDRLDAVLITRLNNGNVNGISAVLRRKKQGHVYPQIGHFFCNVQERRHCASPDGDKDRDPLLINLADEGHEMVLNLRQLQLRPHACYREGNQVEPVNLYHKVGHGKLDMYIISPARDSREVKEFLAKWNSNDPKLFSNIGKKDSSKEFHFPLQNLISICALLVWQPANPNDTITRILFPGSTPQHKIFEGLEKLRHLEFLKFPVCSARSLSPSSSTVGISSRASSKQRTAPAVIDKLLPGEGVKTSRPTSEVNKHASKAATIPVAGSMPEPKPTKASTPVSSAPAPPISKAPQAKPKAEKTPKSEIKPKTDAIKSTETEKASAKSEKTTKVSVDATKTKVEHKSKVETKTTKSRTDSKPPRSTERKIQKAGSTEKKTDMKSSPTTPKKSVEAKVNGVASKSEPAKSTRPSSKTRPSPSATPAKSTKEANNRKVVESKYHVSRASTTRASASKTTKKETPEAPKTERKPISRRPKTGSPTKAPSGSRPPGSPAKSSSAKSTPTPSVKSEKDGVIRKTKAETERLTTDSSAVSTPSTVDPETALLKAKGVEPEDKHPPLMNGDLTKEEKTVVQEIEDAIAAEEAKAVEQEVEEESEEQVKEVVQTTEAVVEATDVKEGETAVEEEITKEEEDDEEEDEVEEEERIKEEVVESVQSVEAQEETEREADEEEEGEVEEKESEVIEDEVQLEKQTLEKEEVEATEEEQTEDMEDMEEDEAPIDIRESLQAELELEAKRGEVAEERDAEEEEEEEYLVIEKEEVEQAEESMQEPESLESHVPEDGGVREVETEEDEGELQKHLRDEADSEKLKRIQEGEVKVNGFHHEPEEQVHEEEIVKELDVTIAQIKDEAEIKEDIGKAIEKELASSVQQKEAVKEEVPPAGIADTLEKGKEETVLKKDEEPTALEESKPEGIPQEAKEQIQEEVQEIISSAKEIVSKTKLESEKKPEVEEVARIKDQSKDESAEDKKETEEVSSTSPEEKLDVSSEKNKEMTEDTRDTDQKFEEQDEAVEVKETGSKEILDQKYPAEESQPDEKFSTTVESAATTAPTLPEDERIPLDEIKEIVEEKYVKEETKEKEKPVEVVPRFEQPTTLPQVVIPTGIGLFDQHPHHPIIHRDIVKTPDEVADLPVHEEVDPGTYDSEEYPREISKQKPEVEDIKSPEVDVKEELPLKYEEVSKPTHEEKEGKELEKEGKEIEKEGKEIETVIPEPVVASQPDDKDITEKVAPQMAIPDDLIKTDKKFETEVDSQKVTDITDEVAKADTQVDEKEEKELPLKPEQELKEEIPETETKADEVVSTQAPKDSQKPQEISVTTDLESKEKDIKKDDPKTERKTEAVETPQSEISDIESKDKDTEKGMFKEQEKEVILTEVKDITSQFISHERVSASGEIDELRQEDIPKPLETEKDEQKESETVEDEKKDVTTVSMPDDIPQKEEKISTEVASEEPDKDIKKPDEKEILDTDSKLTKDISSDLETKEVKLEESELPEVVKSTETAKEPGILGDSSALSATYLEIIEKLQQDAPDSDTDTSTALKEQEPTTESEKDAKTQEQVKDTDAKIAAILPEIEDIKDDSKEAKTTEVKKDEAEKFEEKEIKGAKIETDIIVSTSDVADEILKDTIDIKREVIDLQEHTEKVKEVAPSYEKEILKEGEDTDDLKKSTPYLEDDIKSLTQEKEASVDTKESSTPLDVTQADDEKKLKDTTEITKSVDEVAVETAETMSIATKESEKEEVIEKQIKEIEPKIETTTQDIISEKEIKSQEKGDKISIESEERPKEEISKQVTSTKEDKVLEEPVVEAEAKIIAEKDISTDKKEESPEHKVQEISTDKILTEDEHKTEQKEIIETTAIISEAEKDTIEMKDEVIEAEKIMDFGKETIQLKEVTEKEKSKDQIEETDLVEVTDAQELTKSQEPSFKVETEDLVKIEEKQSAKDEEKEDIQISEKSSTLAEKEDKKEDKEIILPSSTLDSIEDQASLETVHKTPETETTPQRVPTEVLQPDDTDVKLVKDSTFIEAVALPSQKDQDISKVDKALKDELTLEQDDSEISKIEKSVSEMQLIEDSFKMEISEKKQEFSEPIKFDIPETEAAKEADVSLMSQAHDEKLQKEEVTVKDIDMHEKEVKGDISETDMAEKDTEKTEIIESKADQKIFIPQETDKVMLPETTIIEKDIQEEDKTESAQKPKEDLSSVSEIKEKITEVSPKQDVCESKESETPAALEQKIEEDTSEVVAVEDKHSDSIPLEAEPESVMSKIPKQEVTEIHDTEIQKQEECIIKESKDVEELISKDDDISRKIDDIKGEPQQSIIHKDEIKPDLEEQVDHKDVDKSEQKSVISEAVKIDSVEQESIPRKESLKTEEKVERDTEITEKDKPIKESDTQQKPSDSEVDAASLVSISDEKAILETQDAKKQQPGLDASEKDVGQKFYDQLEDGTGDGEPPPSPGDEFIDSGLEEEPVFTKLEAPEHPEYVTVTPDSTPASPKALPSFVKAREEEQHQIQETPETDSKIESSKKDVLDDIPKEQTELKDDTKKDEKLEESSQKSQIITEPSGTDDHHIEKPVTETSSKFEDIVSSTTESSATKIASPPKSPLGVSFKEEPFEESKSTSDQDEIKTTKTYDETAIAEAKVLDDSVQAEETVTFTTSVSKTVDDFLAMERKVEDTLRSTVEKSSSEISTSIITVTTQETDLSLSESVKEQKDTKVDADESASVGETIVSSISDTKISEKAEIESSEKEIIKSSKEESSKVYTVSETKMIADDSSKLSSEITSSEIVSVTKSETKPSEYAPVEETTTEVSTVTTETKEVKEVETLKEDSTLSTTVKKMLVTASSEDGGAETVLCATGTIKSIDSKKPETEDIPITSEKTAVEKETFSQVETFLSKEAEEMTKHSVETVQYDSHSDDSSEKSQMKIEKPTHPIVTDVKQTNGHLHESDVDIQSTDEEEIIDGKRIFKTKTIKTTTTTKVVRKSVSESTDSEDEHKDSVTETTEVGDDGKIITRKITRTYHTIVKQGEESDVVKSPSKSIEVKDSESSKLTQEHAEKEGSTTFSEQLVGPETSLASSSATTTTTTVTKVVTGDSDELVSSTTKKVIETDTLKSTTITTTDEHGDVEVKSFKEVTDTKLSSADDTDFSKITTETLLKEARSLATTESETVPTTQTKDSVETLTKHEITETTTSRATFDSTKDTVSSVSKDSSEIEKDTKIRDEPACAVSGPLAVIKKESSDTTRSATPGSDAMSDRDFDVGGPSTPHSDISSGQASRVATNIWGSEGRPGSQHYDSDEEEEGPVSPLSVTSQVAPSPPPPHFDFEMPEHQKSHEIEEKHSTVHVTKEEHTKQSSEIYKGPQQALSSSMTSSFYGSLPAEPPLSPEGITMKGVDPMSASFIMQSEDPKHKSIFSTCSTYTYGEDDVGGSATFEHFSSTSQGVPDDTVDFQQALYEHRAARGEDLTTASTSTTYHYETKVKDTHASPEKTVTYEHTSSSGVNGQRKDHSFKEFTEDYGNGNLAGAKQFEDLMNRNREPGHLESKLNGKSADEYSDFSGPTSTESYSQDVYSKVSTVDPSLLRNGSDEKKTITTTTVTTVTKTSTAEPEVHITTQPLTGPSTAAQAFPEPPQGFGLPSISKTETKKDPIEGWGKPLGLPAPAPPPTNNTNAQGEVMAMTNTNKGTPKKEKKVMQMKKSMIISENNKTTGQMGKDKTKSPESPVKQKAGSNKVGIGNAKSSLAPIYVDLSYVPHHGNSYYTALDFFKKVRARYYVFSGTEPSREVYNALLEAKQTWEDKELEVTIIPTYDTDTLGYWVAENEDALAKCKIDLSPSASRCTINLQDHETSCSAYRLEF</sequence>
<feature type="compositionally biased region" description="Low complexity" evidence="1">
    <location>
        <begin position="843"/>
        <end position="854"/>
    </location>
</feature>
<feature type="compositionally biased region" description="Basic and acidic residues" evidence="1">
    <location>
        <begin position="2930"/>
        <end position="2941"/>
    </location>
</feature>
<feature type="compositionally biased region" description="Basic and acidic residues" evidence="1">
    <location>
        <begin position="1036"/>
        <end position="1074"/>
    </location>
</feature>
<feature type="compositionally biased region" description="Basic and acidic residues" evidence="1">
    <location>
        <begin position="2545"/>
        <end position="2568"/>
    </location>
</feature>
<feature type="compositionally biased region" description="Basic and acidic residues" evidence="1">
    <location>
        <begin position="3755"/>
        <end position="3769"/>
    </location>
</feature>
<feature type="compositionally biased region" description="Acidic residues" evidence="1">
    <location>
        <begin position="862"/>
        <end position="884"/>
    </location>
</feature>
<feature type="compositionally biased region" description="Basic and acidic residues" evidence="1">
    <location>
        <begin position="1813"/>
        <end position="1833"/>
    </location>
</feature>
<feature type="compositionally biased region" description="Acidic residues" evidence="1">
    <location>
        <begin position="984"/>
        <end position="1014"/>
    </location>
</feature>
<feature type="compositionally biased region" description="Basic and acidic residues" evidence="1">
    <location>
        <begin position="2124"/>
        <end position="2133"/>
    </location>
</feature>
<feature type="compositionally biased region" description="Basic and acidic residues" evidence="1">
    <location>
        <begin position="1015"/>
        <end position="1028"/>
    </location>
</feature>
<dbReference type="GO" id="GO:0045202">
    <property type="term" value="C:synapse"/>
    <property type="evidence" value="ECO:0007669"/>
    <property type="project" value="TreeGrafter"/>
</dbReference>
<feature type="compositionally biased region" description="Basic and acidic residues" evidence="1">
    <location>
        <begin position="1384"/>
        <end position="1445"/>
    </location>
</feature>
<dbReference type="InterPro" id="IPR057480">
    <property type="entry name" value="MAP1A/B/S-like_MBL"/>
</dbReference>
<feature type="region of interest" description="Disordered" evidence="1">
    <location>
        <begin position="1760"/>
        <end position="1833"/>
    </location>
</feature>
<feature type="compositionally biased region" description="Polar residues" evidence="1">
    <location>
        <begin position="452"/>
        <end position="472"/>
    </location>
</feature>
<feature type="region of interest" description="Disordered" evidence="1">
    <location>
        <begin position="1106"/>
        <end position="1162"/>
    </location>
</feature>
<feature type="region of interest" description="Disordered" evidence="1">
    <location>
        <begin position="1909"/>
        <end position="1943"/>
    </location>
</feature>
<feature type="region of interest" description="Disordered" evidence="1">
    <location>
        <begin position="1174"/>
        <end position="1300"/>
    </location>
</feature>
<feature type="compositionally biased region" description="Basic and acidic residues" evidence="1">
    <location>
        <begin position="3135"/>
        <end position="3152"/>
    </location>
</feature>
<comment type="caution">
    <text evidence="4">The sequence shown here is derived from an EMBL/GenBank/DDBJ whole genome shotgun (WGS) entry which is preliminary data.</text>
</comment>
<dbReference type="GO" id="GO:0043025">
    <property type="term" value="C:neuronal cell body"/>
    <property type="evidence" value="ECO:0007669"/>
    <property type="project" value="TreeGrafter"/>
</dbReference>
<feature type="compositionally biased region" description="Low complexity" evidence="1">
    <location>
        <begin position="518"/>
        <end position="527"/>
    </location>
</feature>
<feature type="compositionally biased region" description="Low complexity" evidence="1">
    <location>
        <begin position="3293"/>
        <end position="3303"/>
    </location>
</feature>
<feature type="compositionally biased region" description="Low complexity" evidence="1">
    <location>
        <begin position="685"/>
        <end position="696"/>
    </location>
</feature>
<feature type="compositionally biased region" description="Acidic residues" evidence="1">
    <location>
        <begin position="938"/>
        <end position="960"/>
    </location>
</feature>
<dbReference type="GO" id="GO:0031114">
    <property type="term" value="P:regulation of microtubule depolymerization"/>
    <property type="evidence" value="ECO:0007669"/>
    <property type="project" value="TreeGrafter"/>
</dbReference>
<feature type="domain" description="Microtubule-associated protein 1A/B/S-like MBL-like" evidence="3">
    <location>
        <begin position="185"/>
        <end position="455"/>
    </location>
</feature>
<feature type="compositionally biased region" description="Low complexity" evidence="1">
    <location>
        <begin position="3384"/>
        <end position="3395"/>
    </location>
</feature>
<feature type="compositionally biased region" description="Basic and acidic residues" evidence="1">
    <location>
        <begin position="668"/>
        <end position="682"/>
    </location>
</feature>
<feature type="region of interest" description="Disordered" evidence="1">
    <location>
        <begin position="3012"/>
        <end position="3038"/>
    </location>
</feature>
<feature type="region of interest" description="Disordered" evidence="1">
    <location>
        <begin position="1620"/>
        <end position="1745"/>
    </location>
</feature>
<evidence type="ECO:0000313" key="5">
    <source>
        <dbReference type="Proteomes" id="UP001378592"/>
    </source>
</evidence>
<feature type="region of interest" description="Disordered" evidence="1">
    <location>
        <begin position="3121"/>
        <end position="3154"/>
    </location>
</feature>
<feature type="compositionally biased region" description="Basic and acidic residues" evidence="1">
    <location>
        <begin position="1588"/>
        <end position="1602"/>
    </location>
</feature>
<feature type="compositionally biased region" description="Basic and acidic residues" evidence="1">
    <location>
        <begin position="1219"/>
        <end position="1277"/>
    </location>
</feature>
<feature type="region of interest" description="Disordered" evidence="1">
    <location>
        <begin position="2523"/>
        <end position="2854"/>
    </location>
</feature>
<feature type="compositionally biased region" description="Acidic residues" evidence="1">
    <location>
        <begin position="900"/>
        <end position="928"/>
    </location>
</feature>
<feature type="compositionally biased region" description="Basic and acidic residues" evidence="1">
    <location>
        <begin position="1632"/>
        <end position="1663"/>
    </location>
</feature>
<feature type="compositionally biased region" description="Basic and acidic residues" evidence="1">
    <location>
        <begin position="2416"/>
        <end position="2437"/>
    </location>
</feature>
<feature type="compositionally biased region" description="Basic and acidic residues" evidence="1">
    <location>
        <begin position="1127"/>
        <end position="1162"/>
    </location>
</feature>
<dbReference type="PANTHER" id="PTHR13843:SF12">
    <property type="entry name" value="ATPASE F1_V1_A1 COMPLEX ALPHA_BETA SUBUNIT NUCLEOTIDE-BINDING DOMAIN-CONTAINING PROTEIN"/>
    <property type="match status" value="1"/>
</dbReference>
<feature type="region of interest" description="Disordered" evidence="1">
    <location>
        <begin position="2124"/>
        <end position="2241"/>
    </location>
</feature>
<dbReference type="GO" id="GO:0005875">
    <property type="term" value="C:microtubule associated complex"/>
    <property type="evidence" value="ECO:0007669"/>
    <property type="project" value="TreeGrafter"/>
</dbReference>
<feature type="region of interest" description="Disordered" evidence="1">
    <location>
        <begin position="3248"/>
        <end position="3303"/>
    </location>
</feature>
<evidence type="ECO:0000313" key="4">
    <source>
        <dbReference type="EMBL" id="KAK7791071.1"/>
    </source>
</evidence>
<evidence type="ECO:0008006" key="6">
    <source>
        <dbReference type="Google" id="ProtNLM"/>
    </source>
</evidence>
<evidence type="ECO:0000256" key="1">
    <source>
        <dbReference type="SAM" id="MobiDB-lite"/>
    </source>
</evidence>
<feature type="compositionally biased region" description="Low complexity" evidence="1">
    <location>
        <begin position="724"/>
        <end position="749"/>
    </location>
</feature>
<feature type="region of interest" description="Disordered" evidence="1">
    <location>
        <begin position="452"/>
        <end position="810"/>
    </location>
</feature>
<feature type="region of interest" description="Disordered" evidence="1">
    <location>
        <begin position="2341"/>
        <end position="2380"/>
    </location>
</feature>
<evidence type="ECO:0000259" key="2">
    <source>
        <dbReference type="Pfam" id="PF23415"/>
    </source>
</evidence>
<feature type="compositionally biased region" description="Basic and acidic residues" evidence="1">
    <location>
        <begin position="2523"/>
        <end position="2538"/>
    </location>
</feature>
<organism evidence="4 5">
    <name type="scientific">Gryllus longicercus</name>
    <dbReference type="NCBI Taxonomy" id="2509291"/>
    <lineage>
        <taxon>Eukaryota</taxon>
        <taxon>Metazoa</taxon>
        <taxon>Ecdysozoa</taxon>
        <taxon>Arthropoda</taxon>
        <taxon>Hexapoda</taxon>
        <taxon>Insecta</taxon>
        <taxon>Pterygota</taxon>
        <taxon>Neoptera</taxon>
        <taxon>Polyneoptera</taxon>
        <taxon>Orthoptera</taxon>
        <taxon>Ensifera</taxon>
        <taxon>Gryllidea</taxon>
        <taxon>Grylloidea</taxon>
        <taxon>Gryllidae</taxon>
        <taxon>Gryllinae</taxon>
        <taxon>Gryllus</taxon>
    </lineage>
</organism>
<dbReference type="GO" id="GO:0008017">
    <property type="term" value="F:microtubule binding"/>
    <property type="evidence" value="ECO:0007669"/>
    <property type="project" value="InterPro"/>
</dbReference>
<feature type="region of interest" description="Disordered" evidence="1">
    <location>
        <begin position="827"/>
        <end position="1074"/>
    </location>
</feature>
<feature type="region of interest" description="Disordered" evidence="1">
    <location>
        <begin position="3381"/>
        <end position="3553"/>
    </location>
</feature>
<keyword evidence="5" id="KW-1185">Reference proteome</keyword>
<feature type="compositionally biased region" description="Basic and acidic residues" evidence="1">
    <location>
        <begin position="961"/>
        <end position="983"/>
    </location>
</feature>
<dbReference type="GO" id="GO:0005829">
    <property type="term" value="C:cytosol"/>
    <property type="evidence" value="ECO:0007669"/>
    <property type="project" value="TreeGrafter"/>
</dbReference>
<feature type="compositionally biased region" description="Acidic residues" evidence="1">
    <location>
        <begin position="2683"/>
        <end position="2693"/>
    </location>
</feature>
<feature type="compositionally biased region" description="Polar residues" evidence="1">
    <location>
        <begin position="1537"/>
        <end position="1556"/>
    </location>
</feature>
<gene>
    <name evidence="4" type="ORF">R5R35_007158</name>
</gene>
<feature type="region of interest" description="Disordered" evidence="1">
    <location>
        <begin position="1989"/>
        <end position="2031"/>
    </location>
</feature>
<feature type="compositionally biased region" description="Basic and acidic residues" evidence="1">
    <location>
        <begin position="1498"/>
        <end position="1535"/>
    </location>
</feature>
<dbReference type="Pfam" id="PF23415">
    <property type="entry name" value="MAPB1_N"/>
    <property type="match status" value="1"/>
</dbReference>
<feature type="region of interest" description="Disordered" evidence="1">
    <location>
        <begin position="3755"/>
        <end position="3782"/>
    </location>
</feature>
<feature type="compositionally biased region" description="Basic and acidic residues" evidence="1">
    <location>
        <begin position="1776"/>
        <end position="1799"/>
    </location>
</feature>
<feature type="compositionally biased region" description="Basic and acidic residues" evidence="1">
    <location>
        <begin position="2634"/>
        <end position="2647"/>
    </location>
</feature>
<proteinExistence type="predicted"/>
<feature type="compositionally biased region" description="Basic and acidic residues" evidence="1">
    <location>
        <begin position="540"/>
        <end position="573"/>
    </location>
</feature>
<reference evidence="4 5" key="1">
    <citation type="submission" date="2024-03" db="EMBL/GenBank/DDBJ databases">
        <title>The genome assembly and annotation of the cricket Gryllus longicercus Weissman &amp; Gray.</title>
        <authorList>
            <person name="Szrajer S."/>
            <person name="Gray D."/>
            <person name="Ylla G."/>
        </authorList>
    </citation>
    <scope>NUCLEOTIDE SEQUENCE [LARGE SCALE GENOMIC DNA]</scope>
    <source>
        <strain evidence="4">DAG 2021-001</strain>
        <tissue evidence="4">Whole body minus gut</tissue>
    </source>
</reference>
<feature type="compositionally biased region" description="Polar residues" evidence="1">
    <location>
        <begin position="3485"/>
        <end position="3503"/>
    </location>
</feature>
<feature type="region of interest" description="Disordered" evidence="1">
    <location>
        <begin position="1373"/>
        <end position="1467"/>
    </location>
</feature>
<feature type="compositionally biased region" description="Basic and acidic residues" evidence="1">
    <location>
        <begin position="2155"/>
        <end position="2181"/>
    </location>
</feature>